<evidence type="ECO:0000313" key="2">
    <source>
        <dbReference type="Proteomes" id="UP000002376"/>
    </source>
</evidence>
<dbReference type="KEGG" id="tag:Tagg_1289"/>
<dbReference type="eggNOG" id="arCOG08880">
    <property type="taxonomic scope" value="Archaea"/>
</dbReference>
<dbReference type="STRING" id="633148.Tagg_1289"/>
<organism evidence="1 2">
    <name type="scientific">Thermosphaera aggregans (strain DSM 11486 / M11TL)</name>
    <dbReference type="NCBI Taxonomy" id="633148"/>
    <lineage>
        <taxon>Archaea</taxon>
        <taxon>Thermoproteota</taxon>
        <taxon>Thermoprotei</taxon>
        <taxon>Desulfurococcales</taxon>
        <taxon>Desulfurococcaceae</taxon>
        <taxon>Thermosphaera</taxon>
    </lineage>
</organism>
<dbReference type="EMBL" id="CP001939">
    <property type="protein sequence ID" value="ADG91552.1"/>
    <property type="molecule type" value="Genomic_DNA"/>
</dbReference>
<evidence type="ECO:0008006" key="3">
    <source>
        <dbReference type="Google" id="ProtNLM"/>
    </source>
</evidence>
<dbReference type="HOGENOM" id="CLU_184957_0_0_2"/>
<evidence type="ECO:0000313" key="1">
    <source>
        <dbReference type="EMBL" id="ADG91552.1"/>
    </source>
</evidence>
<keyword evidence="2" id="KW-1185">Reference proteome</keyword>
<reference evidence="2" key="2">
    <citation type="journal article" date="2010" name="Stand. Genomic Sci.">
        <title>Complete genome sequence of Thermosphaera aggregans type strain (M11TLT).</title>
        <authorList>
            <person name="Spring S."/>
            <person name="Rachel R."/>
            <person name="Lapidus A."/>
            <person name="Davenport K."/>
            <person name="Tice H."/>
            <person name="Copeland A."/>
            <person name="Cheng J.-F."/>
            <person name="Lucas S."/>
            <person name="Chen F."/>
            <person name="Nolan M."/>
            <person name="Bruce D."/>
            <person name="Goodwin L."/>
            <person name="Pitluck S."/>
            <person name="Ivanova N."/>
            <person name="Mavromatis K."/>
            <person name="Ovchinnikova G."/>
            <person name="Pati A."/>
            <person name="Chen A."/>
            <person name="Palaniappan K."/>
            <person name="Land M."/>
            <person name="Hauser L."/>
            <person name="Chang Y.-J."/>
            <person name="Jeffries C.C."/>
            <person name="Brettin T."/>
            <person name="Detter J.C."/>
            <person name="Tapia R."/>
            <person name="Han C."/>
            <person name="Heimerl T."/>
            <person name="Weikl F."/>
            <person name="Brambilla E."/>
            <person name="Goker M."/>
            <person name="Bristow J."/>
            <person name="Eisen J.A."/>
            <person name="Markowitz V."/>
            <person name="Hugenholtz P."/>
            <person name="Kyrpides N.C."/>
            <person name="Klenk H.-P."/>
        </authorList>
    </citation>
    <scope>NUCLEOTIDE SEQUENCE [LARGE SCALE GENOMIC DNA]</scope>
    <source>
        <strain evidence="2">DSM 11486 / M11TL</strain>
    </source>
</reference>
<name>D5U352_THEAM</name>
<sequence>MLIGLSFKLLKLKVRSKGCASCTLTAVRHLLKIPGVKGVRAVGDYLIVVMDPSVDHNRVLNNEELNLYYRVVHWEVVEEAPHGFKLSNG</sequence>
<protein>
    <recommendedName>
        <fullName evidence="3">HMA domain-containing protein</fullName>
    </recommendedName>
</protein>
<reference evidence="1 2" key="1">
    <citation type="journal article" date="2010" name="Stand. Genomic Sci.">
        <title>Complete genome sequence of Thermosphaera aggregans type strain (M11TL).</title>
        <authorList>
            <person name="Spring S."/>
            <person name="Rachel R."/>
            <person name="Lapidus A."/>
            <person name="Davenport K."/>
            <person name="Tice H."/>
            <person name="Copeland A."/>
            <person name="Cheng J.F."/>
            <person name="Lucas S."/>
            <person name="Chen F."/>
            <person name="Nolan M."/>
            <person name="Bruce D."/>
            <person name="Goodwin L."/>
            <person name="Pitluck S."/>
            <person name="Ivanova N."/>
            <person name="Mavromatis K."/>
            <person name="Ovchinnikova G."/>
            <person name="Pati A."/>
            <person name="Chen A."/>
            <person name="Palaniappan K."/>
            <person name="Land M."/>
            <person name="Hauser L."/>
            <person name="Chang Y.J."/>
            <person name="Jeffries C.C."/>
            <person name="Brettin T."/>
            <person name="Detter J.C."/>
            <person name="Tapia R."/>
            <person name="Han C."/>
            <person name="Heimerl T."/>
            <person name="Weikl F."/>
            <person name="Brambilla E."/>
            <person name="Goker M."/>
            <person name="Bristow J."/>
            <person name="Eisen J.A."/>
            <person name="Markowitz V."/>
            <person name="Hugenholtz P."/>
            <person name="Kyrpides N.C."/>
            <person name="Klenk H.P."/>
        </authorList>
    </citation>
    <scope>NUCLEOTIDE SEQUENCE [LARGE SCALE GENOMIC DNA]</scope>
    <source>
        <strain evidence="2">DSM 11486 / M11TL</strain>
    </source>
</reference>
<gene>
    <name evidence="1" type="ordered locus">Tagg_1289</name>
</gene>
<dbReference type="AlphaFoldDB" id="D5U352"/>
<proteinExistence type="predicted"/>
<dbReference type="Proteomes" id="UP000002376">
    <property type="component" value="Chromosome"/>
</dbReference>
<reference key="3">
    <citation type="submission" date="2010-02" db="EMBL/GenBank/DDBJ databases">
        <title>Complete genome sequence of Thermosphaera aggregans type strain (M11TL).</title>
        <authorList>
            <consortium name="US DOE Joint Genome Institute (JGI-PGF)"/>
            <person name="Spring S."/>
            <person name="Lapidus A."/>
            <person name="Munk C."/>
            <person name="Schroeder M."/>
            <person name="Glavina Del Rio T."/>
            <person name="Tice H."/>
            <person name="Copeland A."/>
            <person name="Cheng J.-F."/>
            <person name="Lucas S."/>
            <person name="Chen F."/>
            <person name="Nolan M."/>
            <person name="Bruce D."/>
            <person name="Goodwin L."/>
            <person name="Pitluck S."/>
            <person name="Ivanova N."/>
            <person name="Mavromatis K."/>
            <person name="Ovchinnikova G."/>
            <person name="Pati A."/>
            <person name="Chen A."/>
            <person name="Palaniappan K."/>
            <person name="Land M."/>
            <person name="Hauser L."/>
            <person name="Chang Y.-J."/>
            <person name="Jeffries C.C."/>
            <person name="Brettin T."/>
            <person name="Detter J.C."/>
            <person name="Tapia R."/>
            <person name="Han C."/>
            <person name="Chain P."/>
            <person name="Heimerl T."/>
            <person name="Weik F."/>
            <person name="Goker M."/>
            <person name="Rachel R."/>
            <person name="Bristow J."/>
            <person name="Eisen J.A."/>
            <person name="Markowitz V."/>
            <person name="Hugenholtz P."/>
            <person name="Kyrpides N.C."/>
            <person name="Klenk H.-P."/>
        </authorList>
    </citation>
    <scope>NUCLEOTIDE SEQUENCE</scope>
    <source>
        <strain>DSM 11486</strain>
    </source>
</reference>
<accession>D5U352</accession>